<evidence type="ECO:0000313" key="2">
    <source>
        <dbReference type="Proteomes" id="UP000318825"/>
    </source>
</evidence>
<protein>
    <submittedName>
        <fullName evidence="1">Tail protein</fullName>
    </submittedName>
</protein>
<dbReference type="EMBL" id="BJNF01000002">
    <property type="protein sequence ID" value="GEC14331.1"/>
    <property type="molecule type" value="Genomic_DNA"/>
</dbReference>
<dbReference type="Proteomes" id="UP000318825">
    <property type="component" value="Unassembled WGS sequence"/>
</dbReference>
<dbReference type="RefSeq" id="WP_141381896.1">
    <property type="nucleotide sequence ID" value="NZ_BJNF01000002.1"/>
</dbReference>
<organism evidence="1 2">
    <name type="scientific">Nitrobacter winogradskyi</name>
    <name type="common">Nitrobacter agilis</name>
    <dbReference type="NCBI Taxonomy" id="913"/>
    <lineage>
        <taxon>Bacteria</taxon>
        <taxon>Pseudomonadati</taxon>
        <taxon>Pseudomonadota</taxon>
        <taxon>Alphaproteobacteria</taxon>
        <taxon>Hyphomicrobiales</taxon>
        <taxon>Nitrobacteraceae</taxon>
        <taxon>Nitrobacter</taxon>
    </lineage>
</organism>
<reference evidence="1 2" key="1">
    <citation type="submission" date="2019-06" db="EMBL/GenBank/DDBJ databases">
        <title>Whole genome shotgun sequence of Nitrobacter winogradskyi NBRC 14297.</title>
        <authorList>
            <person name="Hosoyama A."/>
            <person name="Uohara A."/>
            <person name="Ohji S."/>
            <person name="Ichikawa N."/>
        </authorList>
    </citation>
    <scope>NUCLEOTIDE SEQUENCE [LARGE SCALE GENOMIC DNA]</scope>
    <source>
        <strain evidence="1 2">NBRC 14297</strain>
    </source>
</reference>
<accession>A0A4Y3W8F0</accession>
<gene>
    <name evidence="1" type="ORF">NWI01_02230</name>
</gene>
<name>A0A4Y3W8F0_NITWI</name>
<dbReference type="AlphaFoldDB" id="A0A4Y3W8F0"/>
<dbReference type="OrthoDB" id="8448547at2"/>
<comment type="caution">
    <text evidence="1">The sequence shown here is derived from an EMBL/GenBank/DDBJ whole genome shotgun (WGS) entry which is preliminary data.</text>
</comment>
<proteinExistence type="predicted"/>
<sequence>MTDDTGLHETSRTLDDLTVRTQALTTSAGGFARAMTQAFSSSVSGGRQFDDVLKTLALRVSSLAVTAAFKPLTASLTSGISSLFSGLAGSIGSFGGVQAHALGGIKPFASGGVIGAPSYFPMMDGGVGLAGEAGPEAIMPLARGPDGRLGVSGKGGGNSITVQIATPDLDRFRRSESYIAGQIARAVARGQRSL</sequence>
<evidence type="ECO:0000313" key="1">
    <source>
        <dbReference type="EMBL" id="GEC14331.1"/>
    </source>
</evidence>